<dbReference type="Pfam" id="PF17862">
    <property type="entry name" value="AAA_lid_3"/>
    <property type="match status" value="2"/>
</dbReference>
<dbReference type="CDD" id="cd19511">
    <property type="entry name" value="RecA-like_CDC48_r2-like"/>
    <property type="match status" value="1"/>
</dbReference>
<dbReference type="GO" id="GO:0005737">
    <property type="term" value="C:cytoplasm"/>
    <property type="evidence" value="ECO:0007669"/>
    <property type="project" value="TreeGrafter"/>
</dbReference>
<dbReference type="Gene3D" id="3.40.50.300">
    <property type="entry name" value="P-loop containing nucleotide triphosphate hydrolases"/>
    <property type="match status" value="2"/>
</dbReference>
<dbReference type="InterPro" id="IPR027417">
    <property type="entry name" value="P-loop_NTPase"/>
</dbReference>
<evidence type="ECO:0000256" key="3">
    <source>
        <dbReference type="ARBA" id="ARBA00023054"/>
    </source>
</evidence>
<sequence length="739" mass="81311">MIIQNIGNAANNRQNNRIYINNTKLREIRLQISQLVVIEANSSFIVGSAWPSNTEDELIGVHTPLFNQLGVNQPTNVEILTDLSKLNLIPISSISIDTNLQLDDRQYRLLQALIKDFLVELRFLKPEFKFSLHFKSKLNHFKVLDLDTGLSTLALNDNRRAYEVTPSTTIRLNSSTQNESLTSQATLIEPSTERPLIGGLSRQINEISDLIGLPLNYPDLFTRFAVKPPKGLLLHGPPGTGKTLLARSAATILSLPILLVNGPELSSAYHGETEDNLRKVFTHARSLTQTKGVIVVIDEIDTLCPSRDGDGSTGEVEKRVVATLLTELDGMNNGKDTNSPSVFLIGTTNRPNALDSALRRPGRLDREIEVGIPDASQRYEILTKQINSMPRNVTAEDIHSVATKTHGFVGADLSSLVRAASTRAIKRSIEEKTDAYLQVQDLVDALPHIRPSALRSVQLTLPETRFSDIAGQEHVKKSLEQSVIWPQRHADTFVRLGLTPPRGVLLYGPPGCSKTLAAKALAGESGINFLAVKGPELLDKFVGGSERAIRDIFAKARAAAPSIIFFDEIDSIASARDDNSSTTSGMVASMLNEMDGIEELNGVTVLAATNKPQVIILLMCDNIAKDPALMRPGRLDRIIYVGPPEQEARKQLFALRLAKMTVEEGIDLDELSKMTQGCSGAEIVSICQDAAMRAMQESLNAEHVKKQHFIDACWAVRRRITTEMLTSFESWRDQQAAVM</sequence>
<dbReference type="Proteomes" id="UP000305362">
    <property type="component" value="Unassembled WGS sequence"/>
</dbReference>
<dbReference type="GO" id="GO:0005524">
    <property type="term" value="F:ATP binding"/>
    <property type="evidence" value="ECO:0007669"/>
    <property type="project" value="UniProtKB-KW"/>
</dbReference>
<evidence type="ECO:0000259" key="4">
    <source>
        <dbReference type="SMART" id="SM00382"/>
    </source>
</evidence>
<comment type="caution">
    <text evidence="5">The sequence shown here is derived from an EMBL/GenBank/DDBJ whole genome shotgun (WGS) entry which is preliminary data.</text>
</comment>
<dbReference type="PANTHER" id="PTHR23077">
    <property type="entry name" value="AAA-FAMILY ATPASE"/>
    <property type="match status" value="1"/>
</dbReference>
<dbReference type="InterPro" id="IPR041569">
    <property type="entry name" value="AAA_lid_3"/>
</dbReference>
<proteinExistence type="predicted"/>
<dbReference type="AlphaFoldDB" id="A0AB74KAA2"/>
<dbReference type="Pfam" id="PF00004">
    <property type="entry name" value="AAA"/>
    <property type="match status" value="2"/>
</dbReference>
<evidence type="ECO:0000313" key="6">
    <source>
        <dbReference type="Proteomes" id="UP000305362"/>
    </source>
</evidence>
<dbReference type="Gene3D" id="1.10.8.60">
    <property type="match status" value="2"/>
</dbReference>
<feature type="domain" description="AAA+ ATPase" evidence="4">
    <location>
        <begin position="228"/>
        <end position="374"/>
    </location>
</feature>
<dbReference type="InterPro" id="IPR003593">
    <property type="entry name" value="AAA+_ATPase"/>
</dbReference>
<dbReference type="PROSITE" id="PS00674">
    <property type="entry name" value="AAA"/>
    <property type="match status" value="1"/>
</dbReference>
<dbReference type="PANTHER" id="PTHR23077:SF27">
    <property type="entry name" value="ATPASE FAMILY GENE 2 PROTEIN HOMOLOG A"/>
    <property type="match status" value="1"/>
</dbReference>
<protein>
    <submittedName>
        <fullName evidence="5">AAA-domain-containing protein</fullName>
    </submittedName>
</protein>
<dbReference type="SUPFAM" id="SSF52540">
    <property type="entry name" value="P-loop containing nucleoside triphosphate hydrolases"/>
    <property type="match status" value="2"/>
</dbReference>
<evidence type="ECO:0000256" key="1">
    <source>
        <dbReference type="ARBA" id="ARBA00022741"/>
    </source>
</evidence>
<dbReference type="SMART" id="SM00382">
    <property type="entry name" value="AAA"/>
    <property type="match status" value="2"/>
</dbReference>
<dbReference type="InterPro" id="IPR003959">
    <property type="entry name" value="ATPase_AAA_core"/>
</dbReference>
<dbReference type="FunFam" id="3.40.50.300:FF:001985">
    <property type="entry name" value="Chromosome 9, whole genome shotgun sequence"/>
    <property type="match status" value="1"/>
</dbReference>
<evidence type="ECO:0000313" key="5">
    <source>
        <dbReference type="EMBL" id="TIC59392.1"/>
    </source>
</evidence>
<dbReference type="InterPro" id="IPR050168">
    <property type="entry name" value="AAA_ATPase_domain"/>
</dbReference>
<feature type="domain" description="AAA+ ATPase" evidence="4">
    <location>
        <begin position="500"/>
        <end position="645"/>
    </location>
</feature>
<dbReference type="GO" id="GO:0016887">
    <property type="term" value="F:ATP hydrolysis activity"/>
    <property type="evidence" value="ECO:0007669"/>
    <property type="project" value="InterPro"/>
</dbReference>
<evidence type="ECO:0000256" key="2">
    <source>
        <dbReference type="ARBA" id="ARBA00022840"/>
    </source>
</evidence>
<reference evidence="5 6" key="1">
    <citation type="submission" date="2019-03" db="EMBL/GenBank/DDBJ databases">
        <title>Sequencing 25 genomes of Wallemia mellicola.</title>
        <authorList>
            <person name="Gostincar C."/>
        </authorList>
    </citation>
    <scope>NUCLEOTIDE SEQUENCE [LARGE SCALE GENOMIC DNA]</scope>
    <source>
        <strain evidence="5 6">EXF-1277</strain>
    </source>
</reference>
<keyword evidence="3" id="KW-0175">Coiled coil</keyword>
<keyword evidence="1" id="KW-0547">Nucleotide-binding</keyword>
<keyword evidence="2" id="KW-0067">ATP-binding</keyword>
<name>A0AB74KAA2_9BASI</name>
<dbReference type="FunFam" id="3.40.50.300:FF:001025">
    <property type="entry name" value="ATPase family, AAA domain-containing 2B"/>
    <property type="match status" value="1"/>
</dbReference>
<gene>
    <name evidence="5" type="ORF">E3Q03_03868</name>
</gene>
<accession>A0AB74KAA2</accession>
<organism evidence="5 6">
    <name type="scientific">Wallemia mellicola</name>
    <dbReference type="NCBI Taxonomy" id="1708541"/>
    <lineage>
        <taxon>Eukaryota</taxon>
        <taxon>Fungi</taxon>
        <taxon>Dikarya</taxon>
        <taxon>Basidiomycota</taxon>
        <taxon>Wallemiomycotina</taxon>
        <taxon>Wallemiomycetes</taxon>
        <taxon>Wallemiales</taxon>
        <taxon>Wallemiaceae</taxon>
        <taxon>Wallemia</taxon>
    </lineage>
</organism>
<dbReference type="EMBL" id="SPRV01000064">
    <property type="protein sequence ID" value="TIC59392.1"/>
    <property type="molecule type" value="Genomic_DNA"/>
</dbReference>
<dbReference type="InterPro" id="IPR003960">
    <property type="entry name" value="ATPase_AAA_CS"/>
</dbReference>